<dbReference type="RefSeq" id="WP_134172697.1">
    <property type="nucleotide sequence ID" value="NZ_SODI01000001.1"/>
</dbReference>
<proteinExistence type="predicted"/>
<dbReference type="OrthoDB" id="68643at2"/>
<gene>
    <name evidence="1" type="ORF">E3T53_05875</name>
</gene>
<organism evidence="1 2">
    <name type="scientific">Cryobacterium psychrophilum</name>
    <dbReference type="NCBI Taxonomy" id="41988"/>
    <lineage>
        <taxon>Bacteria</taxon>
        <taxon>Bacillati</taxon>
        <taxon>Actinomycetota</taxon>
        <taxon>Actinomycetes</taxon>
        <taxon>Micrococcales</taxon>
        <taxon>Microbacteriaceae</taxon>
        <taxon>Cryobacterium</taxon>
    </lineage>
</organism>
<comment type="caution">
    <text evidence="1">The sequence shown here is derived from an EMBL/GenBank/DDBJ whole genome shotgun (WGS) entry which is preliminary data.</text>
</comment>
<dbReference type="EMBL" id="SOHQ01000018">
    <property type="protein sequence ID" value="TFD80180.1"/>
    <property type="molecule type" value="Genomic_DNA"/>
</dbReference>
<dbReference type="AlphaFoldDB" id="A0A4Y8KQ51"/>
<dbReference type="Proteomes" id="UP000298218">
    <property type="component" value="Unassembled WGS sequence"/>
</dbReference>
<evidence type="ECO:0000313" key="2">
    <source>
        <dbReference type="Proteomes" id="UP000298218"/>
    </source>
</evidence>
<keyword evidence="2" id="KW-1185">Reference proteome</keyword>
<evidence type="ECO:0000313" key="1">
    <source>
        <dbReference type="EMBL" id="TFD80180.1"/>
    </source>
</evidence>
<accession>A0A4Y8KQ51</accession>
<sequence>MTSVIEGVETGITGQNHSAVLLSRRIAVALGLAGIAAVHILDLPGKFAETPYLGYVYLLLIVASFVIMERLITGGSRLDFAAAAALAAAVLIGFTINRTVGMPGAMDDIGNWFEPLGLLSLVIEAFVVWQAISAVVQLSAAPRSIQ</sequence>
<reference evidence="1 2" key="1">
    <citation type="submission" date="2019-03" db="EMBL/GenBank/DDBJ databases">
        <title>Genomics of glacier-inhabiting Cryobacterium strains.</title>
        <authorList>
            <person name="Liu Q."/>
            <person name="Xin Y.-H."/>
        </authorList>
    </citation>
    <scope>NUCLEOTIDE SEQUENCE [LARGE SCALE GENOMIC DNA]</scope>
    <source>
        <strain evidence="1 2">CGMCC 1.4292</strain>
    </source>
</reference>
<protein>
    <submittedName>
        <fullName evidence="1">Uncharacterized protein</fullName>
    </submittedName>
</protein>
<name>A0A4Y8KQ51_9MICO</name>